<feature type="region of interest" description="Disordered" evidence="1">
    <location>
        <begin position="532"/>
        <end position="607"/>
    </location>
</feature>
<feature type="region of interest" description="Disordered" evidence="1">
    <location>
        <begin position="731"/>
        <end position="759"/>
    </location>
</feature>
<feature type="compositionally biased region" description="Basic and acidic residues" evidence="1">
    <location>
        <begin position="534"/>
        <end position="543"/>
    </location>
</feature>
<sequence>MSNSDDNSLFACKCLNVRIRPQPPPAGSLAPTLDNAPEYKPIYVGDGGITLSHPQLTLRTQSSGGPLKDTSRCTRSVTLTCLMCQTIVYRVQHNIPIDTAGKDGARLPTNDWAEKEILKSASGWIERHDSCLTGNDIADALKLPAYSAAFSVIISSPSSSSPVEDPSNKYPIYVATSPPPEPLTHHLPFLRPIFPPPPFTPSHPVFVHLSSLASTRSEALRKEAECRITALVNQKVGEIEKAEAELRGEVEAIWRGFKTGMAEIEQRSTSSTVRKSNSRRASGNWKDEREASCSKGAVPLVSVREFNPVGSPRRVTSPISKPKPSTLSASLATSTFHHPQALAEEGRNGSSTSPPNHSVNGSSPLSGGSYSSLSSRSPASLAVRAADDYADGTYITPFKRNMNQGNDTATSFRYFTIQEADVARKHGKDNGSSEVSRDKQAKTGSPVTVDNGVQPESSKAGSSVKPHKTTDDDDVSVAPKQDEGSRGKRKVTFDVQPDVVTIKREVKSEDKEEETAAAGRAAEEMIFDLEDEGNERSSAEEVRLPLNEPPVAPVRPTRARAAGPGLPSSLSTLRPSSLPAPSHVRPTRHFAPSNDVVSQSLSPSREFVKRVTLPQPDSDDSSELDNQEAEIMKLVAANTPSHRGAWKKDSKAWQMFVNRKGGLAGRVQIREEHEDDTPAEDEESDGDSGSSDAQKEWARYVSPNVAASLPYQMQEPAPVQLKETVLSLASYQPKSEHAKPVEDSEPTPETQKNMSSAAWRKATYAERDLTRAMDPGALDFAPEEDDEFDGDAAVVGSLGQGERGRLRALRIMQGGLSTPASGMWRSLA</sequence>
<feature type="compositionally biased region" description="Acidic residues" evidence="1">
    <location>
        <begin position="673"/>
        <end position="686"/>
    </location>
</feature>
<feature type="region of interest" description="Disordered" evidence="1">
    <location>
        <begin position="504"/>
        <end position="523"/>
    </location>
</feature>
<name>A0A166CAS7_9AGAM</name>
<dbReference type="OrthoDB" id="2563191at2759"/>
<feature type="region of interest" description="Disordered" evidence="1">
    <location>
        <begin position="423"/>
        <end position="495"/>
    </location>
</feature>
<reference evidence="2 3" key="1">
    <citation type="journal article" date="2016" name="Mol. Biol. Evol.">
        <title>Comparative Genomics of Early-Diverging Mushroom-Forming Fungi Provides Insights into the Origins of Lignocellulose Decay Capabilities.</title>
        <authorList>
            <person name="Nagy L.G."/>
            <person name="Riley R."/>
            <person name="Tritt A."/>
            <person name="Adam C."/>
            <person name="Daum C."/>
            <person name="Floudas D."/>
            <person name="Sun H."/>
            <person name="Yadav J.S."/>
            <person name="Pangilinan J."/>
            <person name="Larsson K.H."/>
            <person name="Matsuura K."/>
            <person name="Barry K."/>
            <person name="Labutti K."/>
            <person name="Kuo R."/>
            <person name="Ohm R.A."/>
            <person name="Bhattacharya S.S."/>
            <person name="Shirouzu T."/>
            <person name="Yoshinaga Y."/>
            <person name="Martin F.M."/>
            <person name="Grigoriev I.V."/>
            <person name="Hibbett D.S."/>
        </authorList>
    </citation>
    <scope>NUCLEOTIDE SEQUENCE [LARGE SCALE GENOMIC DNA]</scope>
    <source>
        <strain evidence="2 3">CBS 109695</strain>
    </source>
</reference>
<feature type="region of interest" description="Disordered" evidence="1">
    <location>
        <begin position="264"/>
        <end position="291"/>
    </location>
</feature>
<feature type="compositionally biased region" description="Polar residues" evidence="1">
    <location>
        <begin position="747"/>
        <end position="756"/>
    </location>
</feature>
<feature type="compositionally biased region" description="Polar residues" evidence="1">
    <location>
        <begin position="267"/>
        <end position="281"/>
    </location>
</feature>
<evidence type="ECO:0000313" key="2">
    <source>
        <dbReference type="EMBL" id="KZP13460.1"/>
    </source>
</evidence>
<feature type="region of interest" description="Disordered" evidence="1">
    <location>
        <begin position="343"/>
        <end position="375"/>
    </location>
</feature>
<dbReference type="EMBL" id="KV417632">
    <property type="protein sequence ID" value="KZP13460.1"/>
    <property type="molecule type" value="Genomic_DNA"/>
</dbReference>
<protein>
    <submittedName>
        <fullName evidence="2">Uncharacterized protein</fullName>
    </submittedName>
</protein>
<feature type="compositionally biased region" description="Basic and acidic residues" evidence="1">
    <location>
        <begin position="423"/>
        <end position="441"/>
    </location>
</feature>
<accession>A0A166CAS7</accession>
<feature type="compositionally biased region" description="Low complexity" evidence="1">
    <location>
        <begin position="554"/>
        <end position="582"/>
    </location>
</feature>
<dbReference type="Proteomes" id="UP000076532">
    <property type="component" value="Unassembled WGS sequence"/>
</dbReference>
<feature type="compositionally biased region" description="Polar residues" evidence="1">
    <location>
        <begin position="348"/>
        <end position="360"/>
    </location>
</feature>
<keyword evidence="3" id="KW-1185">Reference proteome</keyword>
<dbReference type="AlphaFoldDB" id="A0A166CAS7"/>
<organism evidence="2 3">
    <name type="scientific">Athelia psychrophila</name>
    <dbReference type="NCBI Taxonomy" id="1759441"/>
    <lineage>
        <taxon>Eukaryota</taxon>
        <taxon>Fungi</taxon>
        <taxon>Dikarya</taxon>
        <taxon>Basidiomycota</taxon>
        <taxon>Agaricomycotina</taxon>
        <taxon>Agaricomycetes</taxon>
        <taxon>Agaricomycetidae</taxon>
        <taxon>Atheliales</taxon>
        <taxon>Atheliaceae</taxon>
        <taxon>Athelia</taxon>
    </lineage>
</organism>
<evidence type="ECO:0000313" key="3">
    <source>
        <dbReference type="Proteomes" id="UP000076532"/>
    </source>
</evidence>
<feature type="region of interest" description="Disordered" evidence="1">
    <location>
        <begin position="661"/>
        <end position="699"/>
    </location>
</feature>
<evidence type="ECO:0000256" key="1">
    <source>
        <dbReference type="SAM" id="MobiDB-lite"/>
    </source>
</evidence>
<gene>
    <name evidence="2" type="ORF">FIBSPDRAFT_921639</name>
</gene>
<proteinExistence type="predicted"/>
<feature type="region of interest" description="Disordered" evidence="1">
    <location>
        <begin position="308"/>
        <end position="328"/>
    </location>
</feature>
<feature type="compositionally biased region" description="Low complexity" evidence="1">
    <location>
        <begin position="361"/>
        <end position="375"/>
    </location>
</feature>
<dbReference type="STRING" id="436010.A0A166CAS7"/>